<evidence type="ECO:0000313" key="8">
    <source>
        <dbReference type="EMBL" id="NME27045.1"/>
    </source>
</evidence>
<dbReference type="InterPro" id="IPR014721">
    <property type="entry name" value="Ribsml_uS5_D2-typ_fold_subgr"/>
</dbReference>
<dbReference type="GO" id="GO:0016887">
    <property type="term" value="F:ATP hydrolysis activity"/>
    <property type="evidence" value="ECO:0007669"/>
    <property type="project" value="InterPro"/>
</dbReference>
<dbReference type="GO" id="GO:0006355">
    <property type="term" value="P:regulation of DNA-templated transcription"/>
    <property type="evidence" value="ECO:0007669"/>
    <property type="project" value="InterPro"/>
</dbReference>
<dbReference type="PROSITE" id="PS50045">
    <property type="entry name" value="SIGMA54_INTERACT_4"/>
    <property type="match status" value="1"/>
</dbReference>
<keyword evidence="1 4" id="KW-0645">Protease</keyword>
<dbReference type="CDD" id="cd00009">
    <property type="entry name" value="AAA"/>
    <property type="match status" value="1"/>
</dbReference>
<dbReference type="Proteomes" id="UP000591071">
    <property type="component" value="Unassembled WGS sequence"/>
</dbReference>
<dbReference type="InterPro" id="IPR020568">
    <property type="entry name" value="Ribosomal_Su5_D2-typ_SF"/>
</dbReference>
<dbReference type="InterPro" id="IPR002078">
    <property type="entry name" value="Sigma_54_int"/>
</dbReference>
<dbReference type="GO" id="GO:0005524">
    <property type="term" value="F:ATP binding"/>
    <property type="evidence" value="ECO:0007669"/>
    <property type="project" value="InterPro"/>
</dbReference>
<feature type="active site" evidence="4">
    <location>
        <position position="588"/>
    </location>
</feature>
<sequence>MKELLDKLLQRHKYLEPTAEEELRRQVNVLYGAFTGLIGPEKMVLRASKYSALAYVHSEDPRRRIVGLQRLVYEDASYDKVPSDDEVIDVLNELENVLAEMLARQAVEERLEKKISQRMEEKQQEYVQEIKMELIKEELHDVETPQTKKKLDDLQHLDSIHLTESVMQRVRPKTLSAIVGQDRAVEAMESKLASVYPQHLLLYGPPGVGKTTAARIVLNEAKKLPFTPFGPDAPFVETDGATLRWDARDMTNPLIGSVHDPIYQGARHDLAETGIPEPKPGLVTEAHGGILFIDEIGEMDPMLLNKLLKVLEDKRVRFESAYYDETDPHIPAYIRKLFAEGAPADFVLIGATTRDPSEINPAIRSRCAEIYFEPLVPADIQQIVTNAAQSLGVTMEDGVAELISTFTIEGRKAVNILADTYGLAVFRSGSNDHVVLTKELVERVAQISRLVPYVTEKASSLPAVGKVFGLGVAGFLGSAIEIEAVAYPARTPGKGYFRFNDTAGSMAKDSMFNAAAVVRRITGKELSDYDVNVNFVGGGNIDGPSAGCAITTALISAVTGKAVRQDIAMTGEISIQGLVKPVGGVFEKAYGARQAGMKGIVIPEENQRDIPEHHLNLQIYSTRTIEEVLDIMLVK</sequence>
<dbReference type="GO" id="GO:0006508">
    <property type="term" value="P:proteolysis"/>
    <property type="evidence" value="ECO:0007669"/>
    <property type="project" value="UniProtKB-KW"/>
</dbReference>
<dbReference type="EMBL" id="JABAFG010000001">
    <property type="protein sequence ID" value="NME27045.1"/>
    <property type="molecule type" value="Genomic_DNA"/>
</dbReference>
<dbReference type="PANTHER" id="PTHR10046">
    <property type="entry name" value="ATP DEPENDENT LON PROTEASE FAMILY MEMBER"/>
    <property type="match status" value="1"/>
</dbReference>
<dbReference type="EC" id="3.4.21.53" evidence="4"/>
<gene>
    <name evidence="8" type="primary">lonC</name>
    <name evidence="8" type="ORF">HF872_00175</name>
</gene>
<dbReference type="GO" id="GO:0004252">
    <property type="term" value="F:serine-type endopeptidase activity"/>
    <property type="evidence" value="ECO:0007669"/>
    <property type="project" value="UniProtKB-UniRule"/>
</dbReference>
<dbReference type="Gene3D" id="3.40.50.300">
    <property type="entry name" value="P-loop containing nucleotide triphosphate hydrolases"/>
    <property type="match status" value="2"/>
</dbReference>
<evidence type="ECO:0000259" key="7">
    <source>
        <dbReference type="PROSITE" id="PS51786"/>
    </source>
</evidence>
<dbReference type="InterPro" id="IPR008268">
    <property type="entry name" value="Peptidase_S16_AS"/>
</dbReference>
<accession>A0A848BP17</accession>
<reference evidence="8 9" key="1">
    <citation type="submission" date="2020-04" db="EMBL/GenBank/DDBJ databases">
        <authorList>
            <person name="Hitch T.C.A."/>
            <person name="Wylensek D."/>
            <person name="Clavel T."/>
        </authorList>
    </citation>
    <scope>NUCLEOTIDE SEQUENCE [LARGE SCALE GENOMIC DNA]</scope>
    <source>
        <strain evidence="8 9">Oil-RF-744-FAT-WT-6-1</strain>
    </source>
</reference>
<dbReference type="AlphaFoldDB" id="A0A848BP17"/>
<dbReference type="InterPro" id="IPR003959">
    <property type="entry name" value="ATPase_AAA_core"/>
</dbReference>
<organism evidence="8 9">
    <name type="scientific">Megasphaera hexanoica</name>
    <dbReference type="NCBI Taxonomy" id="1675036"/>
    <lineage>
        <taxon>Bacteria</taxon>
        <taxon>Bacillati</taxon>
        <taxon>Bacillota</taxon>
        <taxon>Negativicutes</taxon>
        <taxon>Veillonellales</taxon>
        <taxon>Veillonellaceae</taxon>
        <taxon>Megasphaera</taxon>
    </lineage>
</organism>
<dbReference type="Gene3D" id="3.30.230.10">
    <property type="match status" value="1"/>
</dbReference>
<feature type="coiled-coil region" evidence="5">
    <location>
        <begin position="91"/>
        <end position="124"/>
    </location>
</feature>
<feature type="domain" description="Lon proteolytic" evidence="7">
    <location>
        <begin position="461"/>
        <end position="635"/>
    </location>
</feature>
<protein>
    <recommendedName>
        <fullName evidence="4">endopeptidase La</fullName>
        <ecNumber evidence="4">3.4.21.53</ecNumber>
    </recommendedName>
</protein>
<dbReference type="PROSITE" id="PS51786">
    <property type="entry name" value="LON_PROTEOLYTIC"/>
    <property type="match status" value="1"/>
</dbReference>
<keyword evidence="2 4" id="KW-0378">Hydrolase</keyword>
<dbReference type="InterPro" id="IPR027065">
    <property type="entry name" value="Lon_Prtase"/>
</dbReference>
<dbReference type="NCBIfam" id="TIGR02903">
    <property type="entry name" value="spore_lon_C"/>
    <property type="match status" value="1"/>
</dbReference>
<evidence type="ECO:0000256" key="5">
    <source>
        <dbReference type="SAM" id="Coils"/>
    </source>
</evidence>
<name>A0A848BP17_9FIRM</name>
<dbReference type="GO" id="GO:0030163">
    <property type="term" value="P:protein catabolic process"/>
    <property type="evidence" value="ECO:0007669"/>
    <property type="project" value="InterPro"/>
</dbReference>
<evidence type="ECO:0000256" key="3">
    <source>
        <dbReference type="ARBA" id="ARBA00022825"/>
    </source>
</evidence>
<evidence type="ECO:0000259" key="6">
    <source>
        <dbReference type="PROSITE" id="PS50045"/>
    </source>
</evidence>
<feature type="active site" evidence="4">
    <location>
        <position position="545"/>
    </location>
</feature>
<dbReference type="SUPFAM" id="SSF52540">
    <property type="entry name" value="P-loop containing nucleoside triphosphate hydrolases"/>
    <property type="match status" value="1"/>
</dbReference>
<dbReference type="Pfam" id="PF05362">
    <property type="entry name" value="Lon_C"/>
    <property type="match status" value="1"/>
</dbReference>
<dbReference type="PRINTS" id="PR00830">
    <property type="entry name" value="ENDOLAPTASE"/>
</dbReference>
<dbReference type="InterPro" id="IPR003593">
    <property type="entry name" value="AAA+_ATPase"/>
</dbReference>
<dbReference type="InterPro" id="IPR008269">
    <property type="entry name" value="Lon_proteolytic"/>
</dbReference>
<keyword evidence="5" id="KW-0175">Coiled coil</keyword>
<dbReference type="InterPro" id="IPR014252">
    <property type="entry name" value="Spore_LonC"/>
</dbReference>
<proteinExistence type="inferred from homology"/>
<comment type="similarity">
    <text evidence="4">Belongs to the peptidase S16 family.</text>
</comment>
<dbReference type="InterPro" id="IPR027417">
    <property type="entry name" value="P-loop_NTPase"/>
</dbReference>
<dbReference type="InterPro" id="IPR025943">
    <property type="entry name" value="Sigma_54_int_dom_ATP-bd_2"/>
</dbReference>
<feature type="domain" description="Sigma-54 factor interaction" evidence="6">
    <location>
        <begin position="191"/>
        <end position="355"/>
    </location>
</feature>
<comment type="caution">
    <text evidence="8">The sequence shown here is derived from an EMBL/GenBank/DDBJ whole genome shotgun (WGS) entry which is preliminary data.</text>
</comment>
<evidence type="ECO:0000313" key="9">
    <source>
        <dbReference type="Proteomes" id="UP000591071"/>
    </source>
</evidence>
<dbReference type="SUPFAM" id="SSF54211">
    <property type="entry name" value="Ribosomal protein S5 domain 2-like"/>
    <property type="match status" value="1"/>
</dbReference>
<dbReference type="GO" id="GO:0004176">
    <property type="term" value="F:ATP-dependent peptidase activity"/>
    <property type="evidence" value="ECO:0007669"/>
    <property type="project" value="UniProtKB-UniRule"/>
</dbReference>
<dbReference type="PROSITE" id="PS00676">
    <property type="entry name" value="SIGMA54_INTERACT_2"/>
    <property type="match status" value="1"/>
</dbReference>
<evidence type="ECO:0000256" key="1">
    <source>
        <dbReference type="ARBA" id="ARBA00022670"/>
    </source>
</evidence>
<dbReference type="SMART" id="SM00382">
    <property type="entry name" value="AAA"/>
    <property type="match status" value="1"/>
</dbReference>
<dbReference type="Pfam" id="PF00004">
    <property type="entry name" value="AAA"/>
    <property type="match status" value="1"/>
</dbReference>
<comment type="catalytic activity">
    <reaction evidence="4">
        <text>Hydrolysis of proteins in presence of ATP.</text>
        <dbReference type="EC" id="3.4.21.53"/>
    </reaction>
</comment>
<keyword evidence="3 4" id="KW-0720">Serine protease</keyword>
<evidence type="ECO:0000256" key="4">
    <source>
        <dbReference type="PROSITE-ProRule" id="PRU01122"/>
    </source>
</evidence>
<dbReference type="PROSITE" id="PS01046">
    <property type="entry name" value="LON_SER"/>
    <property type="match status" value="1"/>
</dbReference>
<evidence type="ECO:0000256" key="2">
    <source>
        <dbReference type="ARBA" id="ARBA00022801"/>
    </source>
</evidence>
<dbReference type="RefSeq" id="WP_170086982.1">
    <property type="nucleotide sequence ID" value="NZ_JABAFG010000001.1"/>
</dbReference>